<proteinExistence type="predicted"/>
<organism evidence="1">
    <name type="scientific">Anguilla anguilla</name>
    <name type="common">European freshwater eel</name>
    <name type="synonym">Muraena anguilla</name>
    <dbReference type="NCBI Taxonomy" id="7936"/>
    <lineage>
        <taxon>Eukaryota</taxon>
        <taxon>Metazoa</taxon>
        <taxon>Chordata</taxon>
        <taxon>Craniata</taxon>
        <taxon>Vertebrata</taxon>
        <taxon>Euteleostomi</taxon>
        <taxon>Actinopterygii</taxon>
        <taxon>Neopterygii</taxon>
        <taxon>Teleostei</taxon>
        <taxon>Anguilliformes</taxon>
        <taxon>Anguillidae</taxon>
        <taxon>Anguilla</taxon>
    </lineage>
</organism>
<protein>
    <submittedName>
        <fullName evidence="1">Uncharacterized protein</fullName>
    </submittedName>
</protein>
<dbReference type="AlphaFoldDB" id="A0A0E9TD34"/>
<dbReference type="EMBL" id="GBXM01057929">
    <property type="protein sequence ID" value="JAH50648.1"/>
    <property type="molecule type" value="Transcribed_RNA"/>
</dbReference>
<reference evidence="1" key="2">
    <citation type="journal article" date="2015" name="Fish Shellfish Immunol.">
        <title>Early steps in the European eel (Anguilla anguilla)-Vibrio vulnificus interaction in the gills: Role of the RtxA13 toxin.</title>
        <authorList>
            <person name="Callol A."/>
            <person name="Pajuelo D."/>
            <person name="Ebbesson L."/>
            <person name="Teles M."/>
            <person name="MacKenzie S."/>
            <person name="Amaro C."/>
        </authorList>
    </citation>
    <scope>NUCLEOTIDE SEQUENCE</scope>
</reference>
<reference evidence="1" key="1">
    <citation type="submission" date="2014-11" db="EMBL/GenBank/DDBJ databases">
        <authorList>
            <person name="Amaro Gonzalez C."/>
        </authorList>
    </citation>
    <scope>NUCLEOTIDE SEQUENCE</scope>
</reference>
<accession>A0A0E9TD34</accession>
<evidence type="ECO:0000313" key="1">
    <source>
        <dbReference type="EMBL" id="JAH50648.1"/>
    </source>
</evidence>
<sequence length="80" mass="9153">MFLFTPVIYGWGASVWVDHDVTLPNGKLSSLLAVALVPRPPIYSYWVSMFPDNIMICSRQTLMRNTALCFAVTFFFKFVI</sequence>
<name>A0A0E9TD34_ANGAN</name>